<dbReference type="PANTHER" id="PTHR11177:SF368">
    <property type="entry name" value="GH18 DOMAIN-CONTAINING PROTEIN"/>
    <property type="match status" value="1"/>
</dbReference>
<proteinExistence type="inferred from homology"/>
<dbReference type="AlphaFoldDB" id="A0A7J7HV73"/>
<evidence type="ECO:0000256" key="3">
    <source>
        <dbReference type="RuleBase" id="RU000489"/>
    </source>
</evidence>
<sequence length="430" mass="47060">MAEKKFLSFFLAIIGVAGNGIASCNASILMSSPPYTSKPHKITLPSMPPFSPSPASYAPGPAPAHALPSGGIKGGYWPSSIAERFPSSTIPTKYFTRLFYALVLPDATSYQLFVTPLDDQWMGNFTATLHAQMPPAKAFLSIGGGNSNSSTFSNMASSHDTRAAFIKSTIDVARKYDFDGLDLDWEFPQNPQDMTRFSMLFYEWRTATNKESLASGKPRLLLSAAVYFASNFFWAEIPRTYPGGAIKNFLDFVNPMCYDYHVSWDTSVTGAQALLFDKSSNVSTSYVPYTVELHQTARNLLTIPTAPIPSPETLSRAALLLGASLLPLPRSHAPSRAFHFALSCAAPATMHPRAPFVYREPCVRRSAIVHPRAPFCYYMPHAVSATVRRTPSLLTCAADIIFHPADIISTQPTFPSYFRPSGLTGTLCFT</sequence>
<comment type="similarity">
    <text evidence="4">Belongs to the glycosyl hydrolase 18 family.</text>
</comment>
<dbReference type="PROSITE" id="PS01095">
    <property type="entry name" value="GH18_1"/>
    <property type="match status" value="1"/>
</dbReference>
<dbReference type="GO" id="GO:0004568">
    <property type="term" value="F:chitinase activity"/>
    <property type="evidence" value="ECO:0007669"/>
    <property type="project" value="TreeGrafter"/>
</dbReference>
<feature type="domain" description="GH18" evidence="5">
    <location>
        <begin position="71"/>
        <end position="430"/>
    </location>
</feature>
<dbReference type="GO" id="GO:0005975">
    <property type="term" value="P:carbohydrate metabolic process"/>
    <property type="evidence" value="ECO:0007669"/>
    <property type="project" value="InterPro"/>
</dbReference>
<keyword evidence="1 3" id="KW-0378">Hydrolase</keyword>
<protein>
    <recommendedName>
        <fullName evidence="5">GH18 domain-containing protein</fullName>
    </recommendedName>
</protein>
<evidence type="ECO:0000313" key="7">
    <source>
        <dbReference type="Proteomes" id="UP000593564"/>
    </source>
</evidence>
<name>A0A7J7HV73_CAMSI</name>
<evidence type="ECO:0000256" key="1">
    <source>
        <dbReference type="ARBA" id="ARBA00022801"/>
    </source>
</evidence>
<reference evidence="6 7" key="2">
    <citation type="submission" date="2020-07" db="EMBL/GenBank/DDBJ databases">
        <title>Genome assembly of wild tea tree DASZ reveals pedigree and selection history of tea varieties.</title>
        <authorList>
            <person name="Zhang W."/>
        </authorList>
    </citation>
    <scope>NUCLEOTIDE SEQUENCE [LARGE SCALE GENOMIC DNA]</scope>
    <source>
        <strain evidence="7">cv. G240</strain>
        <tissue evidence="6">Leaf</tissue>
    </source>
</reference>
<evidence type="ECO:0000256" key="4">
    <source>
        <dbReference type="RuleBase" id="RU004453"/>
    </source>
</evidence>
<dbReference type="PANTHER" id="PTHR11177">
    <property type="entry name" value="CHITINASE"/>
    <property type="match status" value="1"/>
</dbReference>
<evidence type="ECO:0000256" key="2">
    <source>
        <dbReference type="ARBA" id="ARBA00023295"/>
    </source>
</evidence>
<dbReference type="GO" id="GO:0006032">
    <property type="term" value="P:chitin catabolic process"/>
    <property type="evidence" value="ECO:0007669"/>
    <property type="project" value="TreeGrafter"/>
</dbReference>
<dbReference type="InterPro" id="IPR017853">
    <property type="entry name" value="GH"/>
</dbReference>
<dbReference type="GO" id="GO:0008061">
    <property type="term" value="F:chitin binding"/>
    <property type="evidence" value="ECO:0007669"/>
    <property type="project" value="InterPro"/>
</dbReference>
<dbReference type="PROSITE" id="PS51910">
    <property type="entry name" value="GH18_2"/>
    <property type="match status" value="1"/>
</dbReference>
<dbReference type="Proteomes" id="UP000593564">
    <property type="component" value="Unassembled WGS sequence"/>
</dbReference>
<dbReference type="SMART" id="SM00636">
    <property type="entry name" value="Glyco_18"/>
    <property type="match status" value="1"/>
</dbReference>
<gene>
    <name evidence="6" type="ORF">HYC85_003522</name>
</gene>
<dbReference type="Gene3D" id="3.20.20.80">
    <property type="entry name" value="Glycosidases"/>
    <property type="match status" value="1"/>
</dbReference>
<dbReference type="GO" id="GO:0005576">
    <property type="term" value="C:extracellular region"/>
    <property type="evidence" value="ECO:0007669"/>
    <property type="project" value="TreeGrafter"/>
</dbReference>
<dbReference type="EMBL" id="JACBKZ010000002">
    <property type="protein sequence ID" value="KAF5956297.1"/>
    <property type="molecule type" value="Genomic_DNA"/>
</dbReference>
<dbReference type="Pfam" id="PF00704">
    <property type="entry name" value="Glyco_hydro_18"/>
    <property type="match status" value="1"/>
</dbReference>
<dbReference type="InterPro" id="IPR011583">
    <property type="entry name" value="Chitinase_II/V-like_cat"/>
</dbReference>
<dbReference type="SUPFAM" id="SSF51445">
    <property type="entry name" value="(Trans)glycosidases"/>
    <property type="match status" value="1"/>
</dbReference>
<reference evidence="7" key="1">
    <citation type="journal article" date="2020" name="Nat. Commun.">
        <title>Genome assembly of wild tea tree DASZ reveals pedigree and selection history of tea varieties.</title>
        <authorList>
            <person name="Zhang W."/>
            <person name="Zhang Y."/>
            <person name="Qiu H."/>
            <person name="Guo Y."/>
            <person name="Wan H."/>
            <person name="Zhang X."/>
            <person name="Scossa F."/>
            <person name="Alseekh S."/>
            <person name="Zhang Q."/>
            <person name="Wang P."/>
            <person name="Xu L."/>
            <person name="Schmidt M.H."/>
            <person name="Jia X."/>
            <person name="Li D."/>
            <person name="Zhu A."/>
            <person name="Guo F."/>
            <person name="Chen W."/>
            <person name="Ni D."/>
            <person name="Usadel B."/>
            <person name="Fernie A.R."/>
            <person name="Wen W."/>
        </authorList>
    </citation>
    <scope>NUCLEOTIDE SEQUENCE [LARGE SCALE GENOMIC DNA]</scope>
    <source>
        <strain evidence="7">cv. G240</strain>
    </source>
</reference>
<comment type="caution">
    <text evidence="6">The sequence shown here is derived from an EMBL/GenBank/DDBJ whole genome shotgun (WGS) entry which is preliminary data.</text>
</comment>
<evidence type="ECO:0000259" key="5">
    <source>
        <dbReference type="PROSITE" id="PS51910"/>
    </source>
</evidence>
<accession>A0A7J7HV73</accession>
<keyword evidence="2 3" id="KW-0326">Glycosidase</keyword>
<dbReference type="InterPro" id="IPR001579">
    <property type="entry name" value="Glyco_hydro_18_chit_AS"/>
</dbReference>
<dbReference type="InterPro" id="IPR001223">
    <property type="entry name" value="Glyco_hydro18_cat"/>
</dbReference>
<organism evidence="6 7">
    <name type="scientific">Camellia sinensis</name>
    <name type="common">Tea plant</name>
    <name type="synonym">Thea sinensis</name>
    <dbReference type="NCBI Taxonomy" id="4442"/>
    <lineage>
        <taxon>Eukaryota</taxon>
        <taxon>Viridiplantae</taxon>
        <taxon>Streptophyta</taxon>
        <taxon>Embryophyta</taxon>
        <taxon>Tracheophyta</taxon>
        <taxon>Spermatophyta</taxon>
        <taxon>Magnoliopsida</taxon>
        <taxon>eudicotyledons</taxon>
        <taxon>Gunneridae</taxon>
        <taxon>Pentapetalae</taxon>
        <taxon>asterids</taxon>
        <taxon>Ericales</taxon>
        <taxon>Theaceae</taxon>
        <taxon>Camellia</taxon>
    </lineage>
</organism>
<evidence type="ECO:0000313" key="6">
    <source>
        <dbReference type="EMBL" id="KAF5956297.1"/>
    </source>
</evidence>
<dbReference type="PROSITE" id="PS51257">
    <property type="entry name" value="PROKAR_LIPOPROTEIN"/>
    <property type="match status" value="1"/>
</dbReference>
<keyword evidence="7" id="KW-1185">Reference proteome</keyword>
<dbReference type="InterPro" id="IPR050314">
    <property type="entry name" value="Glycosyl_Hydrlase_18"/>
</dbReference>